<protein>
    <submittedName>
        <fullName evidence="2">Uncharacterized protein</fullName>
    </submittedName>
</protein>
<dbReference type="AlphaFoldDB" id="B8HZ09"/>
<evidence type="ECO:0000313" key="2">
    <source>
        <dbReference type="EMBL" id="ACL47657.1"/>
    </source>
</evidence>
<feature type="compositionally biased region" description="Polar residues" evidence="1">
    <location>
        <begin position="194"/>
        <end position="215"/>
    </location>
</feature>
<dbReference type="EMBL" id="CP001345">
    <property type="protein sequence ID" value="ACL47657.1"/>
    <property type="molecule type" value="Genomic_DNA"/>
</dbReference>
<dbReference type="KEGG" id="cyn:Cyan7425_5398"/>
<feature type="compositionally biased region" description="Polar residues" evidence="1">
    <location>
        <begin position="293"/>
        <end position="303"/>
    </location>
</feature>
<accession>B8HZ09</accession>
<feature type="compositionally biased region" description="Low complexity" evidence="1">
    <location>
        <begin position="159"/>
        <end position="177"/>
    </location>
</feature>
<organism evidence="2">
    <name type="scientific">Cyanothece sp. (strain PCC 7425 / ATCC 29141)</name>
    <dbReference type="NCBI Taxonomy" id="395961"/>
    <lineage>
        <taxon>Bacteria</taxon>
        <taxon>Bacillati</taxon>
        <taxon>Cyanobacteriota</taxon>
        <taxon>Cyanophyceae</taxon>
        <taxon>Gomontiellales</taxon>
        <taxon>Cyanothecaceae</taxon>
        <taxon>Cyanothece</taxon>
    </lineage>
</organism>
<reference evidence="2" key="1">
    <citation type="submission" date="2009-01" db="EMBL/GenBank/DDBJ databases">
        <title>Complete sequence of plasmid1 Cyanothece sp. PCC 7425.</title>
        <authorList>
            <consortium name="US DOE Joint Genome Institute"/>
            <person name="Lucas S."/>
            <person name="Copeland A."/>
            <person name="Lapidus A."/>
            <person name="Glavina del Rio T."/>
            <person name="Dalin E."/>
            <person name="Tice H."/>
            <person name="Bruce D."/>
            <person name="Goodwin L."/>
            <person name="Pitluck S."/>
            <person name="Sims D."/>
            <person name="Meineke L."/>
            <person name="Brettin T."/>
            <person name="Detter J.C."/>
            <person name="Han C."/>
            <person name="Larimer F."/>
            <person name="Land M."/>
            <person name="Hauser L."/>
            <person name="Kyrpides N."/>
            <person name="Ovchinnikova G."/>
            <person name="Liberton M."/>
            <person name="Stoeckel J."/>
            <person name="Banerjee A."/>
            <person name="Singh A."/>
            <person name="Page L."/>
            <person name="Sato H."/>
            <person name="Zhao L."/>
            <person name="Sherman L."/>
            <person name="Pakrasi H."/>
            <person name="Richardson P."/>
        </authorList>
    </citation>
    <scope>NUCLEOTIDE SEQUENCE</scope>
    <source>
        <strain evidence="2">PCC 7425</strain>
        <plasmid evidence="2">pP742501</plasmid>
    </source>
</reference>
<name>B8HZ09_CYAP4</name>
<feature type="region of interest" description="Disordered" evidence="1">
    <location>
        <begin position="289"/>
        <end position="309"/>
    </location>
</feature>
<dbReference type="HOGENOM" id="CLU_899313_0_0_3"/>
<proteinExistence type="predicted"/>
<evidence type="ECO:0000256" key="1">
    <source>
        <dbReference type="SAM" id="MobiDB-lite"/>
    </source>
</evidence>
<feature type="region of interest" description="Disordered" evidence="1">
    <location>
        <begin position="144"/>
        <end position="215"/>
    </location>
</feature>
<keyword evidence="2" id="KW-0614">Plasmid</keyword>
<gene>
    <name evidence="2" type="ordered locus">Cyan7425_5398</name>
</gene>
<geneLocation type="plasmid" evidence="2">
    <name>pP742501</name>
</geneLocation>
<sequence length="309" mass="34061">MSAAERANLRQAEQIMVLLVQSLRKNANLYPKKLQTALSDPRADTRVEITIGGETVYGANLRADGSIKNTQVDAITEPEAHYFKNALAKQKGEQVDIPQFRNMRVLVNGEVLFEMRDGKVLQNDLPLEFTRAIVPKIQSQPVDLSVSSKLPEHPSSLTQQLESPNSSSPSPPSLDLQSSREEFSSVPTEDEPSPQRSTQSISSGETATANPQQESLNRELMVQAGKALDILRPGQPQGNRSWVHPKYSIAENEGVRTVYIAETGSTIRQEGETITGIAREKDVEAMKSLSHAYAQQAQRSASPESEVEW</sequence>